<organism evidence="1">
    <name type="scientific">marine sediment metagenome</name>
    <dbReference type="NCBI Taxonomy" id="412755"/>
    <lineage>
        <taxon>unclassified sequences</taxon>
        <taxon>metagenomes</taxon>
        <taxon>ecological metagenomes</taxon>
    </lineage>
</organism>
<comment type="caution">
    <text evidence="1">The sequence shown here is derived from an EMBL/GenBank/DDBJ whole genome shotgun (WGS) entry which is preliminary data.</text>
</comment>
<proteinExistence type="predicted"/>
<name>A0A0F9J9J7_9ZZZZ</name>
<gene>
    <name evidence="1" type="ORF">LCGC14_1557380</name>
</gene>
<evidence type="ECO:0000313" key="1">
    <source>
        <dbReference type="EMBL" id="KKM48774.1"/>
    </source>
</evidence>
<accession>A0A0F9J9J7</accession>
<dbReference type="AlphaFoldDB" id="A0A0F9J9J7"/>
<protein>
    <submittedName>
        <fullName evidence="1">Uncharacterized protein</fullName>
    </submittedName>
</protein>
<reference evidence="1" key="1">
    <citation type="journal article" date="2015" name="Nature">
        <title>Complex archaea that bridge the gap between prokaryotes and eukaryotes.</title>
        <authorList>
            <person name="Spang A."/>
            <person name="Saw J.H."/>
            <person name="Jorgensen S.L."/>
            <person name="Zaremba-Niedzwiedzka K."/>
            <person name="Martijn J."/>
            <person name="Lind A.E."/>
            <person name="van Eijk R."/>
            <person name="Schleper C."/>
            <person name="Guy L."/>
            <person name="Ettema T.J."/>
        </authorList>
    </citation>
    <scope>NUCLEOTIDE SEQUENCE</scope>
</reference>
<dbReference type="EMBL" id="LAZR01011989">
    <property type="protein sequence ID" value="KKM48774.1"/>
    <property type="molecule type" value="Genomic_DNA"/>
</dbReference>
<sequence>MTGGLFSDSVFNTSDIINATEYQISGTDINDIFWDADGDISADEISESKIAFSTACAAGNHYYLSGNDLACEADDDTTCGTSGICSTVYQSASTLDSLYVSRGTWTDHDNYPATCGSSTPFVKTIGDTSTCSGFVADTSPQLGGYLDTNGNNLGSTSDEIENIYIGLNQKVFLGNAQEGEIYYDGSKLIIKVN</sequence>